<dbReference type="InterPro" id="IPR014258">
    <property type="entry name" value="CAP_domain_YkwD-like"/>
</dbReference>
<dbReference type="SUPFAM" id="SSF55797">
    <property type="entry name" value="PR-1-like"/>
    <property type="match status" value="1"/>
</dbReference>
<proteinExistence type="predicted"/>
<dbReference type="CDD" id="cd05379">
    <property type="entry name" value="CAP_bacterial"/>
    <property type="match status" value="1"/>
</dbReference>
<dbReference type="InterPro" id="IPR014044">
    <property type="entry name" value="CAP_dom"/>
</dbReference>
<dbReference type="PANTHER" id="PTHR31157:SF1">
    <property type="entry name" value="SCP DOMAIN-CONTAINING PROTEIN"/>
    <property type="match status" value="1"/>
</dbReference>
<name>A0A645A1Z1_9ZZZZ</name>
<dbReference type="Gene3D" id="3.40.33.10">
    <property type="entry name" value="CAP"/>
    <property type="match status" value="1"/>
</dbReference>
<reference evidence="3" key="1">
    <citation type="submission" date="2019-08" db="EMBL/GenBank/DDBJ databases">
        <authorList>
            <person name="Kucharzyk K."/>
            <person name="Murdoch R.W."/>
            <person name="Higgins S."/>
            <person name="Loffler F."/>
        </authorList>
    </citation>
    <scope>NUCLEOTIDE SEQUENCE</scope>
</reference>
<feature type="domain" description="SCP" evidence="2">
    <location>
        <begin position="196"/>
        <end position="309"/>
    </location>
</feature>
<comment type="caution">
    <text evidence="3">The sequence shown here is derived from an EMBL/GenBank/DDBJ whole genome shotgun (WGS) entry which is preliminary data.</text>
</comment>
<feature type="compositionally biased region" description="Pro residues" evidence="1">
    <location>
        <begin position="139"/>
        <end position="164"/>
    </location>
</feature>
<organism evidence="3">
    <name type="scientific">bioreactor metagenome</name>
    <dbReference type="NCBI Taxonomy" id="1076179"/>
    <lineage>
        <taxon>unclassified sequences</taxon>
        <taxon>metagenomes</taxon>
        <taxon>ecological metagenomes</taxon>
    </lineage>
</organism>
<evidence type="ECO:0000259" key="2">
    <source>
        <dbReference type="Pfam" id="PF00188"/>
    </source>
</evidence>
<protein>
    <recommendedName>
        <fullName evidence="2">SCP domain-containing protein</fullName>
    </recommendedName>
</protein>
<gene>
    <name evidence="3" type="ORF">SDC9_91545</name>
</gene>
<dbReference type="Pfam" id="PF00188">
    <property type="entry name" value="CAP"/>
    <property type="match status" value="1"/>
</dbReference>
<dbReference type="PANTHER" id="PTHR31157">
    <property type="entry name" value="SCP DOMAIN-CONTAINING PROTEIN"/>
    <property type="match status" value="1"/>
</dbReference>
<feature type="region of interest" description="Disordered" evidence="1">
    <location>
        <begin position="125"/>
        <end position="184"/>
    </location>
</feature>
<dbReference type="InterPro" id="IPR035940">
    <property type="entry name" value="CAP_sf"/>
</dbReference>
<accession>A0A645A1Z1</accession>
<dbReference type="NCBIfam" id="TIGR02909">
    <property type="entry name" value="spore_YkwD"/>
    <property type="match status" value="1"/>
</dbReference>
<feature type="compositionally biased region" description="Low complexity" evidence="1">
    <location>
        <begin position="165"/>
        <end position="176"/>
    </location>
</feature>
<sequence length="311" mass="32565">MKKLFTLVLALALVASTMAVGASALNIAGNAKGVYVLSGSGNSFSCIQNSACPTVSGANSSNCNVYINGTAVSCTPNELAQILKSNGCSTAQLQKIFTNGSCDLTAVQDYLNGVSQCAPTCPPAQTVPETPAEEETPAQPEPSAPVATPAPTPEPTATPTPTPSTPVTEEPAPTTPVQDNGSGVTADNLAYEARVVELVNEYRTQYGLAALTLNQSLSNVARVKSQDMRDNNYFDHNSPTYGSPFDMLKAFGISYRYAGENIAAGYVTPEAVVEAWMNSPGHRANILNANYTQIGVGYVASGSYWTQEFIG</sequence>
<evidence type="ECO:0000256" key="1">
    <source>
        <dbReference type="SAM" id="MobiDB-lite"/>
    </source>
</evidence>
<dbReference type="AlphaFoldDB" id="A0A645A1Z1"/>
<dbReference type="EMBL" id="VSSQ01010648">
    <property type="protein sequence ID" value="MPM44863.1"/>
    <property type="molecule type" value="Genomic_DNA"/>
</dbReference>
<evidence type="ECO:0000313" key="3">
    <source>
        <dbReference type="EMBL" id="MPM44863.1"/>
    </source>
</evidence>